<evidence type="ECO:0000313" key="3">
    <source>
        <dbReference type="EMBL" id="CAE0659255.1"/>
    </source>
</evidence>
<dbReference type="InterPro" id="IPR050870">
    <property type="entry name" value="FAST_kinase"/>
</dbReference>
<sequence length="862" mass="95743">MAVGRRHFLSEAERVEWAKVMDIATEMVHRDELSPKEMSQIITSMGGGFEKSAGLRLLDAIEHSSIRQHDAFASKTIAHFLVGVVNIRYTPRKETVDALLERLSSVSESCEAYVAANIIWALRKLELKPDADLLHTLASHVIRGAADGSVRVKLVARVIWSIHPFEYEWKDEVLTKLMDILNQRVQNDEEMKPNDLAHVAWALAKIHHRDPTMMAKVQERATACLDDFVAWDLANLLWATAKFSYEKPYSEFMSAMEVAFRRDLFAFRPKGMTNCLWGFGKILHFPSPQTVVEIRKYVIKNQLTLDSQGVGNTLWAFAKLSINDKQALGALRGALSVEADKLKPQEISITIWSLATLSETLDAQTKRSLETHLLRIADSLGPQSITNILWAYGSLAMHMDSDLSARILENLRHNHHNLTTQGVSNIIWAGARLSWNTDTDATDMLRTLVGSKPPSSFSALELTNILWGIAKLRLNIDPQLQNYLDIDLATRLGEFNPQSLVTSLWATVKIAARSSDYLIDCIQDEMLEREKGFFTAQSASNTLWALATQGYTPSKDLMEKIEDDIDECLLDFKPQEISNTFWAYAKLLLSPRESVMEGLQEQAEKKASQMTSQAISNILWSFAKLNYIVVAPRFFEALEERGVEIVDKFVPQEIANTIWAMGQMRTVPSQRFLGLIYRQSIAKVDAWKPKEITGLMWGLLKLSLKPDDRFSTILQQRACEIAPYFSATGARMLAWALKYLGVEITAESAAAFPIMENDDEFQLEIIGGSEESVPDKSSSEPSTMETASYSSSLSASASSITTTEVQSPSSSSSSSSPTTPQTTSSSSSSTSSSSSSSSSSLSSQLSESSAISVRGDSHVDGA</sequence>
<dbReference type="GO" id="GO:0000963">
    <property type="term" value="P:mitochondrial RNA processing"/>
    <property type="evidence" value="ECO:0007669"/>
    <property type="project" value="TreeGrafter"/>
</dbReference>
<dbReference type="EMBL" id="HBIV01014802">
    <property type="protein sequence ID" value="CAE0659255.1"/>
    <property type="molecule type" value="Transcribed_RNA"/>
</dbReference>
<dbReference type="PANTHER" id="PTHR21228:SF40">
    <property type="entry name" value="LD45607P"/>
    <property type="match status" value="1"/>
</dbReference>
<accession>A0A7S3YR22</accession>
<dbReference type="AlphaFoldDB" id="A0A7S3YR22"/>
<evidence type="ECO:0000259" key="2">
    <source>
        <dbReference type="Pfam" id="PF26188"/>
    </source>
</evidence>
<protein>
    <recommendedName>
        <fullName evidence="2">RNA-editing substrate-binding complex 6 protein domain-containing protein</fullName>
    </recommendedName>
</protein>
<dbReference type="GO" id="GO:0044528">
    <property type="term" value="P:regulation of mitochondrial mRNA stability"/>
    <property type="evidence" value="ECO:0007669"/>
    <property type="project" value="TreeGrafter"/>
</dbReference>
<feature type="domain" description="RNA-editing substrate-binding complex 6 protein" evidence="2">
    <location>
        <begin position="359"/>
        <end position="740"/>
    </location>
</feature>
<dbReference type="SUPFAM" id="SSF48371">
    <property type="entry name" value="ARM repeat"/>
    <property type="match status" value="1"/>
</dbReference>
<dbReference type="InterPro" id="IPR058917">
    <property type="entry name" value="RESC6_dom"/>
</dbReference>
<feature type="compositionally biased region" description="Low complexity" evidence="1">
    <location>
        <begin position="782"/>
        <end position="849"/>
    </location>
</feature>
<dbReference type="GO" id="GO:0035770">
    <property type="term" value="C:ribonucleoprotein granule"/>
    <property type="evidence" value="ECO:0007669"/>
    <property type="project" value="TreeGrafter"/>
</dbReference>
<gene>
    <name evidence="3" type="ORF">LGLO00237_LOCUS10831</name>
</gene>
<name>A0A7S3YR22_9EUKA</name>
<dbReference type="GO" id="GO:0005759">
    <property type="term" value="C:mitochondrial matrix"/>
    <property type="evidence" value="ECO:0007669"/>
    <property type="project" value="TreeGrafter"/>
</dbReference>
<dbReference type="InterPro" id="IPR016024">
    <property type="entry name" value="ARM-type_fold"/>
</dbReference>
<proteinExistence type="predicted"/>
<dbReference type="PANTHER" id="PTHR21228">
    <property type="entry name" value="FAST LEU-RICH DOMAIN-CONTAINING"/>
    <property type="match status" value="1"/>
</dbReference>
<feature type="region of interest" description="Disordered" evidence="1">
    <location>
        <begin position="770"/>
        <end position="862"/>
    </location>
</feature>
<dbReference type="GO" id="GO:0003723">
    <property type="term" value="F:RNA binding"/>
    <property type="evidence" value="ECO:0007669"/>
    <property type="project" value="TreeGrafter"/>
</dbReference>
<organism evidence="3">
    <name type="scientific">Lotharella globosa</name>
    <dbReference type="NCBI Taxonomy" id="91324"/>
    <lineage>
        <taxon>Eukaryota</taxon>
        <taxon>Sar</taxon>
        <taxon>Rhizaria</taxon>
        <taxon>Cercozoa</taxon>
        <taxon>Chlorarachniophyceae</taxon>
        <taxon>Lotharella</taxon>
    </lineage>
</organism>
<reference evidence="3" key="1">
    <citation type="submission" date="2021-01" db="EMBL/GenBank/DDBJ databases">
        <authorList>
            <person name="Corre E."/>
            <person name="Pelletier E."/>
            <person name="Niang G."/>
            <person name="Scheremetjew M."/>
            <person name="Finn R."/>
            <person name="Kale V."/>
            <person name="Holt S."/>
            <person name="Cochrane G."/>
            <person name="Meng A."/>
            <person name="Brown T."/>
            <person name="Cohen L."/>
        </authorList>
    </citation>
    <scope>NUCLEOTIDE SEQUENCE</scope>
    <source>
        <strain evidence="3">CCCM811</strain>
    </source>
</reference>
<dbReference type="Pfam" id="PF26188">
    <property type="entry name" value="RESC6"/>
    <property type="match status" value="1"/>
</dbReference>
<evidence type="ECO:0000256" key="1">
    <source>
        <dbReference type="SAM" id="MobiDB-lite"/>
    </source>
</evidence>